<accession>A0A6C0AKB3</accession>
<organism evidence="3">
    <name type="scientific">viral metagenome</name>
    <dbReference type="NCBI Taxonomy" id="1070528"/>
    <lineage>
        <taxon>unclassified sequences</taxon>
        <taxon>metagenomes</taxon>
        <taxon>organismal metagenomes</taxon>
    </lineage>
</organism>
<protein>
    <submittedName>
        <fullName evidence="3">Uncharacterized protein</fullName>
    </submittedName>
</protein>
<keyword evidence="2" id="KW-0812">Transmembrane</keyword>
<keyword evidence="2" id="KW-1133">Transmembrane helix</keyword>
<evidence type="ECO:0000313" key="3">
    <source>
        <dbReference type="EMBL" id="QHS80229.1"/>
    </source>
</evidence>
<feature type="transmembrane region" description="Helical" evidence="2">
    <location>
        <begin position="179"/>
        <end position="207"/>
    </location>
</feature>
<dbReference type="PANTHER" id="PTHR28026:SF9">
    <property type="entry name" value="2-HYDROXY-PALMITIC ACID DIOXYGENASE MPO1"/>
    <property type="match status" value="1"/>
</dbReference>
<name>A0A6C0AKB3_9ZZZZ</name>
<sequence>MSEATNDGFKDDVYNKNDDEISTSSDDTENTTELSVENTTELSVENTTELSVENTTELSVENTTENLALKMAETLNKVDEMLKYPEKSVDLKDLKDLMKDIPFFVPTGIYTPLNEMTMEVFKQTLGEKVVKDLNNYEKYHQNKANKQIHYMALISNIFYTMALLSVFNTTFIKVDFIVFLFYILYYKLYGSDCCAVFMAGFLGNIYTSSKIYTLMLPNHFWYSLLMVSCSWFSQFYGHIIYEKNSPALTTSLTQSLTIAPVHLAIESLEKMGGVIAVAEGFLESQIYVAKKIDMVSTWYRNRNRKKQKNKKV</sequence>
<feature type="transmembrane region" description="Helical" evidence="2">
    <location>
        <begin position="219"/>
        <end position="241"/>
    </location>
</feature>
<evidence type="ECO:0000256" key="1">
    <source>
        <dbReference type="SAM" id="MobiDB-lite"/>
    </source>
</evidence>
<dbReference type="GO" id="GO:0016020">
    <property type="term" value="C:membrane"/>
    <property type="evidence" value="ECO:0007669"/>
    <property type="project" value="GOC"/>
</dbReference>
<keyword evidence="2" id="KW-0472">Membrane</keyword>
<dbReference type="PANTHER" id="PTHR28026">
    <property type="entry name" value="DUF962 DOMAIN PROTEIN (AFU_ORTHOLOGUE AFUA_8G05310)"/>
    <property type="match status" value="1"/>
</dbReference>
<feature type="compositionally biased region" description="Polar residues" evidence="1">
    <location>
        <begin position="36"/>
        <end position="59"/>
    </location>
</feature>
<dbReference type="GO" id="GO:0005783">
    <property type="term" value="C:endoplasmic reticulum"/>
    <property type="evidence" value="ECO:0007669"/>
    <property type="project" value="TreeGrafter"/>
</dbReference>
<dbReference type="AlphaFoldDB" id="A0A6C0AKB3"/>
<feature type="compositionally biased region" description="Basic and acidic residues" evidence="1">
    <location>
        <begin position="8"/>
        <end position="19"/>
    </location>
</feature>
<dbReference type="EMBL" id="MN740676">
    <property type="protein sequence ID" value="QHS80229.1"/>
    <property type="molecule type" value="Genomic_DNA"/>
</dbReference>
<proteinExistence type="predicted"/>
<dbReference type="InterPro" id="IPR009305">
    <property type="entry name" value="Mpo1-like"/>
</dbReference>
<feature type="transmembrane region" description="Helical" evidence="2">
    <location>
        <begin position="148"/>
        <end position="167"/>
    </location>
</feature>
<dbReference type="Pfam" id="PF06127">
    <property type="entry name" value="Mpo1-like"/>
    <property type="match status" value="1"/>
</dbReference>
<feature type="region of interest" description="Disordered" evidence="1">
    <location>
        <begin position="1"/>
        <end position="59"/>
    </location>
</feature>
<evidence type="ECO:0000256" key="2">
    <source>
        <dbReference type="SAM" id="Phobius"/>
    </source>
</evidence>
<reference evidence="3" key="1">
    <citation type="journal article" date="2020" name="Nature">
        <title>Giant virus diversity and host interactions through global metagenomics.</title>
        <authorList>
            <person name="Schulz F."/>
            <person name="Roux S."/>
            <person name="Paez-Espino D."/>
            <person name="Jungbluth S."/>
            <person name="Walsh D.A."/>
            <person name="Denef V.J."/>
            <person name="McMahon K.D."/>
            <person name="Konstantinidis K.T."/>
            <person name="Eloe-Fadrosh E.A."/>
            <person name="Kyrpides N.C."/>
            <person name="Woyke T."/>
        </authorList>
    </citation>
    <scope>NUCLEOTIDE SEQUENCE</scope>
    <source>
        <strain evidence="3">GVMAG-S-1039698-54</strain>
    </source>
</reference>
<dbReference type="GO" id="GO:0046521">
    <property type="term" value="P:sphingoid catabolic process"/>
    <property type="evidence" value="ECO:0007669"/>
    <property type="project" value="TreeGrafter"/>
</dbReference>